<accession>A0A6A8A969</accession>
<keyword evidence="1" id="KW-0812">Transmembrane</keyword>
<evidence type="ECO:0000256" key="1">
    <source>
        <dbReference type="SAM" id="Phobius"/>
    </source>
</evidence>
<dbReference type="Proteomes" id="UP000435138">
    <property type="component" value="Unassembled WGS sequence"/>
</dbReference>
<keyword evidence="3" id="KW-1185">Reference proteome</keyword>
<dbReference type="EMBL" id="WIXI01000046">
    <property type="protein sequence ID" value="MQY47823.1"/>
    <property type="molecule type" value="Genomic_DNA"/>
</dbReference>
<evidence type="ECO:0000313" key="2">
    <source>
        <dbReference type="EMBL" id="MQY47823.1"/>
    </source>
</evidence>
<gene>
    <name evidence="2" type="ORF">GAO09_17445</name>
</gene>
<dbReference type="InterPro" id="IPR018666">
    <property type="entry name" value="DUF2125"/>
</dbReference>
<dbReference type="Pfam" id="PF09898">
    <property type="entry name" value="DUF2125"/>
    <property type="match status" value="1"/>
</dbReference>
<keyword evidence="1" id="KW-0472">Membrane</keyword>
<sequence>MAASSRRSVSGKIWTLATIIVLVIGVYTGGWFYAASLLKERTLTLLGSQEKAGVIAECSDAEYRGYPFRIGLFCSKVSVDDRNNGVSAVFGGLRSAAQVYDPKHVVWELDGPSEIRTSHGLSISSQWESLQSSLTAKGRGVERSSTIINALQAAIVSSATGQTFNFAAANTEMHLRQNGADLDAAMTVTNASLTGANLPQGLPALTTSADVTLTGKAGLIDGSDRNVSLYGAEGEIRNLSADLGEGRLISLSGPFSVTADGRINGKMKLRVEKLEAWKQSLETVVPGIGPMLNNATNMLSALGGGDRASIDFTIKNGKVLVGGFIAIGEIPPI</sequence>
<protein>
    <submittedName>
        <fullName evidence="2">DUF2125 domain-containing protein</fullName>
    </submittedName>
</protein>
<comment type="caution">
    <text evidence="2">The sequence shown here is derived from an EMBL/GenBank/DDBJ whole genome shotgun (WGS) entry which is preliminary data.</text>
</comment>
<keyword evidence="1" id="KW-1133">Transmembrane helix</keyword>
<name>A0A6A8A969_9HYPH</name>
<dbReference type="RefSeq" id="WP_153355307.1">
    <property type="nucleotide sequence ID" value="NZ_JAYKOO010000009.1"/>
</dbReference>
<reference evidence="2 3" key="1">
    <citation type="submission" date="2019-11" db="EMBL/GenBank/DDBJ databases">
        <title>Genome analysis of Rhizobacterium cereale a novel genus and species isolated from maize roots in North Spain.</title>
        <authorList>
            <person name="Menendez E."/>
            <person name="Flores-Felix J.D."/>
            <person name="Ramirez-Bahena M.-H."/>
            <person name="Igual J.M."/>
            <person name="Garcia-Fraile P."/>
            <person name="Peix A."/>
            <person name="Velazquez E."/>
        </authorList>
    </citation>
    <scope>NUCLEOTIDE SEQUENCE [LARGE SCALE GENOMIC DNA]</scope>
    <source>
        <strain evidence="2 3">RZME27</strain>
    </source>
</reference>
<organism evidence="2 3">
    <name type="scientific">Endobacterium cereale</name>
    <dbReference type="NCBI Taxonomy" id="2663029"/>
    <lineage>
        <taxon>Bacteria</taxon>
        <taxon>Pseudomonadati</taxon>
        <taxon>Pseudomonadota</taxon>
        <taxon>Alphaproteobacteria</taxon>
        <taxon>Hyphomicrobiales</taxon>
        <taxon>Rhizobiaceae</taxon>
        <taxon>Endobacterium</taxon>
    </lineage>
</organism>
<evidence type="ECO:0000313" key="3">
    <source>
        <dbReference type="Proteomes" id="UP000435138"/>
    </source>
</evidence>
<feature type="transmembrane region" description="Helical" evidence="1">
    <location>
        <begin position="12"/>
        <end position="34"/>
    </location>
</feature>
<dbReference type="AlphaFoldDB" id="A0A6A8A969"/>
<proteinExistence type="predicted"/>